<organism evidence="2 3">
    <name type="scientific">Candidatus Marsarchaeota G2 archaeon OSP_D</name>
    <dbReference type="NCBI Taxonomy" id="1978157"/>
    <lineage>
        <taxon>Archaea</taxon>
        <taxon>Candidatus Marsarchaeota</taxon>
        <taxon>Candidatus Marsarchaeota group 2</taxon>
    </lineage>
</organism>
<evidence type="ECO:0000313" key="2">
    <source>
        <dbReference type="EMBL" id="PSN90219.1"/>
    </source>
</evidence>
<comment type="caution">
    <text evidence="2">The sequence shown here is derived from an EMBL/GenBank/DDBJ whole genome shotgun (WGS) entry which is preliminary data.</text>
</comment>
<dbReference type="EMBL" id="NEXE01000069">
    <property type="protein sequence ID" value="PSN90219.1"/>
    <property type="molecule type" value="Genomic_DNA"/>
</dbReference>
<protein>
    <recommendedName>
        <fullName evidence="1">Core domain-containing protein</fullName>
    </recommendedName>
</protein>
<dbReference type="SUPFAM" id="SSF89360">
    <property type="entry name" value="HesB-like domain"/>
    <property type="match status" value="1"/>
</dbReference>
<feature type="domain" description="Core" evidence="1">
    <location>
        <begin position="9"/>
        <end position="107"/>
    </location>
</feature>
<dbReference type="Gene3D" id="2.60.300.12">
    <property type="entry name" value="HesB-like domain"/>
    <property type="match status" value="1"/>
</dbReference>
<dbReference type="InterPro" id="IPR016092">
    <property type="entry name" value="ATAP"/>
</dbReference>
<reference evidence="2 3" key="1">
    <citation type="submission" date="2017-04" db="EMBL/GenBank/DDBJ databases">
        <title>Novel microbial lineages endemic to geothermal iron-oxide mats fill important gaps in the evolutionary history of Archaea.</title>
        <authorList>
            <person name="Jay Z.J."/>
            <person name="Beam J.P."/>
            <person name="Dlakic M."/>
            <person name="Rusch D.B."/>
            <person name="Kozubal M.A."/>
            <person name="Inskeep W.P."/>
        </authorList>
    </citation>
    <scope>NUCLEOTIDE SEQUENCE [LARGE SCALE GENOMIC DNA]</scope>
    <source>
        <strain evidence="2">OSP_D</strain>
    </source>
</reference>
<dbReference type="GO" id="GO:0051537">
    <property type="term" value="F:2 iron, 2 sulfur cluster binding"/>
    <property type="evidence" value="ECO:0007669"/>
    <property type="project" value="TreeGrafter"/>
</dbReference>
<gene>
    <name evidence="2" type="ORF">B9Q03_07385</name>
</gene>
<dbReference type="PANTHER" id="PTHR43011">
    <property type="entry name" value="IRON-SULFUR CLUSTER ASSEMBLY 2 HOMOLOG, MITOCHONDRIAL"/>
    <property type="match status" value="1"/>
</dbReference>
<accession>A0A2R6AV22</accession>
<dbReference type="GO" id="GO:0005506">
    <property type="term" value="F:iron ion binding"/>
    <property type="evidence" value="ECO:0007669"/>
    <property type="project" value="TreeGrafter"/>
</dbReference>
<sequence length="120" mass="12762">MEKAISVFELTPKAKEMLSEAITKNGYTGHYIRVEVFEGGGCACGCGGGGMSYSMSLAEKPLEDDVVEEVDGIRFATPKTTLDLVRGSKIDYYEGLEGSGFIILNPNQGFDSCGCGGHAH</sequence>
<name>A0A2R6AV22_9ARCH</name>
<dbReference type="PANTHER" id="PTHR43011:SF1">
    <property type="entry name" value="IRON-SULFUR CLUSTER ASSEMBLY 2 HOMOLOG, MITOCHONDRIAL"/>
    <property type="match status" value="1"/>
</dbReference>
<dbReference type="GO" id="GO:0051539">
    <property type="term" value="F:4 iron, 4 sulfur cluster binding"/>
    <property type="evidence" value="ECO:0007669"/>
    <property type="project" value="TreeGrafter"/>
</dbReference>
<dbReference type="GO" id="GO:0016226">
    <property type="term" value="P:iron-sulfur cluster assembly"/>
    <property type="evidence" value="ECO:0007669"/>
    <property type="project" value="InterPro"/>
</dbReference>
<dbReference type="NCBIfam" id="TIGR00049">
    <property type="entry name" value="iron-sulfur cluster assembly accessory protein"/>
    <property type="match status" value="1"/>
</dbReference>
<dbReference type="InterPro" id="IPR000361">
    <property type="entry name" value="ATAP_core_dom"/>
</dbReference>
<dbReference type="Proteomes" id="UP000240322">
    <property type="component" value="Unassembled WGS sequence"/>
</dbReference>
<evidence type="ECO:0000313" key="3">
    <source>
        <dbReference type="Proteomes" id="UP000240322"/>
    </source>
</evidence>
<dbReference type="AlphaFoldDB" id="A0A2R6AV22"/>
<dbReference type="Pfam" id="PF01521">
    <property type="entry name" value="Fe-S_biosyn"/>
    <property type="match status" value="1"/>
</dbReference>
<proteinExistence type="predicted"/>
<evidence type="ECO:0000259" key="1">
    <source>
        <dbReference type="Pfam" id="PF01521"/>
    </source>
</evidence>
<dbReference type="InterPro" id="IPR035903">
    <property type="entry name" value="HesB-like_dom_sf"/>
</dbReference>